<dbReference type="InParanoid" id="A0A5C3PHM2"/>
<keyword evidence="2" id="KW-1185">Reference proteome</keyword>
<sequence>MHSLSMANGPSPRALLACCISTRACITHPSVCRAPEHFSSANAHLVAPRRKRIPLLAVGRLVSIGTPKTHLRTHFGFPPPHYLGSSDPR</sequence>
<dbReference type="EMBL" id="ML211089">
    <property type="protein sequence ID" value="TFK89066.1"/>
    <property type="molecule type" value="Genomic_DNA"/>
</dbReference>
<gene>
    <name evidence="1" type="ORF">K466DRAFT_44638</name>
</gene>
<organism evidence="1 2">
    <name type="scientific">Polyporus arcularius HHB13444</name>
    <dbReference type="NCBI Taxonomy" id="1314778"/>
    <lineage>
        <taxon>Eukaryota</taxon>
        <taxon>Fungi</taxon>
        <taxon>Dikarya</taxon>
        <taxon>Basidiomycota</taxon>
        <taxon>Agaricomycotina</taxon>
        <taxon>Agaricomycetes</taxon>
        <taxon>Polyporales</taxon>
        <taxon>Polyporaceae</taxon>
        <taxon>Polyporus</taxon>
    </lineage>
</organism>
<evidence type="ECO:0000313" key="1">
    <source>
        <dbReference type="EMBL" id="TFK89066.1"/>
    </source>
</evidence>
<reference evidence="1 2" key="1">
    <citation type="journal article" date="2019" name="Nat. Ecol. Evol.">
        <title>Megaphylogeny resolves global patterns of mushroom evolution.</title>
        <authorList>
            <person name="Varga T."/>
            <person name="Krizsan K."/>
            <person name="Foldi C."/>
            <person name="Dima B."/>
            <person name="Sanchez-Garcia M."/>
            <person name="Sanchez-Ramirez S."/>
            <person name="Szollosi G.J."/>
            <person name="Szarkandi J.G."/>
            <person name="Papp V."/>
            <person name="Albert L."/>
            <person name="Andreopoulos W."/>
            <person name="Angelini C."/>
            <person name="Antonin V."/>
            <person name="Barry K.W."/>
            <person name="Bougher N.L."/>
            <person name="Buchanan P."/>
            <person name="Buyck B."/>
            <person name="Bense V."/>
            <person name="Catcheside P."/>
            <person name="Chovatia M."/>
            <person name="Cooper J."/>
            <person name="Damon W."/>
            <person name="Desjardin D."/>
            <person name="Finy P."/>
            <person name="Geml J."/>
            <person name="Haridas S."/>
            <person name="Hughes K."/>
            <person name="Justo A."/>
            <person name="Karasinski D."/>
            <person name="Kautmanova I."/>
            <person name="Kiss B."/>
            <person name="Kocsube S."/>
            <person name="Kotiranta H."/>
            <person name="LaButti K.M."/>
            <person name="Lechner B.E."/>
            <person name="Liimatainen K."/>
            <person name="Lipzen A."/>
            <person name="Lukacs Z."/>
            <person name="Mihaltcheva S."/>
            <person name="Morgado L.N."/>
            <person name="Niskanen T."/>
            <person name="Noordeloos M.E."/>
            <person name="Ohm R.A."/>
            <person name="Ortiz-Santana B."/>
            <person name="Ovrebo C."/>
            <person name="Racz N."/>
            <person name="Riley R."/>
            <person name="Savchenko A."/>
            <person name="Shiryaev A."/>
            <person name="Soop K."/>
            <person name="Spirin V."/>
            <person name="Szebenyi C."/>
            <person name="Tomsovsky M."/>
            <person name="Tulloss R.E."/>
            <person name="Uehling J."/>
            <person name="Grigoriev I.V."/>
            <person name="Vagvolgyi C."/>
            <person name="Papp T."/>
            <person name="Martin F.M."/>
            <person name="Miettinen O."/>
            <person name="Hibbett D.S."/>
            <person name="Nagy L.G."/>
        </authorList>
    </citation>
    <scope>NUCLEOTIDE SEQUENCE [LARGE SCALE GENOMIC DNA]</scope>
    <source>
        <strain evidence="1 2">HHB13444</strain>
    </source>
</reference>
<dbReference type="AlphaFoldDB" id="A0A5C3PHM2"/>
<accession>A0A5C3PHM2</accession>
<proteinExistence type="predicted"/>
<evidence type="ECO:0000313" key="2">
    <source>
        <dbReference type="Proteomes" id="UP000308197"/>
    </source>
</evidence>
<protein>
    <submittedName>
        <fullName evidence="1">Uncharacterized protein</fullName>
    </submittedName>
</protein>
<dbReference type="Proteomes" id="UP000308197">
    <property type="component" value="Unassembled WGS sequence"/>
</dbReference>
<name>A0A5C3PHM2_9APHY</name>